<keyword evidence="3" id="KW-1185">Reference proteome</keyword>
<feature type="region of interest" description="Disordered" evidence="1">
    <location>
        <begin position="1"/>
        <end position="23"/>
    </location>
</feature>
<comment type="caution">
    <text evidence="2">The sequence shown here is derived from an EMBL/GenBank/DDBJ whole genome shotgun (WGS) entry which is preliminary data.</text>
</comment>
<sequence length="86" mass="9997">MQGEGTRGKRQQRKGKNISEKREMNVKKENLRTFALRCSTWLDAMGYVRGLDVYVFCMRFFILGLCRMQGASICFVFEAQSRFLGT</sequence>
<dbReference type="EMBL" id="BMAV01008339">
    <property type="protein sequence ID" value="GFY51836.1"/>
    <property type="molecule type" value="Genomic_DNA"/>
</dbReference>
<dbReference type="AlphaFoldDB" id="A0A8X6XHG4"/>
<protein>
    <submittedName>
        <fullName evidence="2">Uncharacterized protein</fullName>
    </submittedName>
</protein>
<dbReference type="Proteomes" id="UP000886998">
    <property type="component" value="Unassembled WGS sequence"/>
</dbReference>
<evidence type="ECO:0000256" key="1">
    <source>
        <dbReference type="SAM" id="MobiDB-lite"/>
    </source>
</evidence>
<organism evidence="2 3">
    <name type="scientific">Trichonephila inaurata madagascariensis</name>
    <dbReference type="NCBI Taxonomy" id="2747483"/>
    <lineage>
        <taxon>Eukaryota</taxon>
        <taxon>Metazoa</taxon>
        <taxon>Ecdysozoa</taxon>
        <taxon>Arthropoda</taxon>
        <taxon>Chelicerata</taxon>
        <taxon>Arachnida</taxon>
        <taxon>Araneae</taxon>
        <taxon>Araneomorphae</taxon>
        <taxon>Entelegynae</taxon>
        <taxon>Araneoidea</taxon>
        <taxon>Nephilidae</taxon>
        <taxon>Trichonephila</taxon>
        <taxon>Trichonephila inaurata</taxon>
    </lineage>
</organism>
<reference evidence="2" key="1">
    <citation type="submission" date="2020-08" db="EMBL/GenBank/DDBJ databases">
        <title>Multicomponent nature underlies the extraordinary mechanical properties of spider dragline silk.</title>
        <authorList>
            <person name="Kono N."/>
            <person name="Nakamura H."/>
            <person name="Mori M."/>
            <person name="Yoshida Y."/>
            <person name="Ohtoshi R."/>
            <person name="Malay A.D."/>
            <person name="Moran D.A.P."/>
            <person name="Tomita M."/>
            <person name="Numata K."/>
            <person name="Arakawa K."/>
        </authorList>
    </citation>
    <scope>NUCLEOTIDE SEQUENCE</scope>
</reference>
<proteinExistence type="predicted"/>
<name>A0A8X6XHG4_9ARAC</name>
<evidence type="ECO:0000313" key="3">
    <source>
        <dbReference type="Proteomes" id="UP000886998"/>
    </source>
</evidence>
<gene>
    <name evidence="2" type="ORF">TNIN_84241</name>
</gene>
<evidence type="ECO:0000313" key="2">
    <source>
        <dbReference type="EMBL" id="GFY51836.1"/>
    </source>
</evidence>
<accession>A0A8X6XHG4</accession>